<dbReference type="EMBL" id="BPLF01000002">
    <property type="protein sequence ID" value="GIX63359.1"/>
    <property type="molecule type" value="Genomic_DNA"/>
</dbReference>
<organism evidence="1 2">
    <name type="scientific">Babesia caballi</name>
    <dbReference type="NCBI Taxonomy" id="5871"/>
    <lineage>
        <taxon>Eukaryota</taxon>
        <taxon>Sar</taxon>
        <taxon>Alveolata</taxon>
        <taxon>Apicomplexa</taxon>
        <taxon>Aconoidasida</taxon>
        <taxon>Piroplasmida</taxon>
        <taxon>Babesiidae</taxon>
        <taxon>Babesia</taxon>
    </lineage>
</organism>
<dbReference type="RefSeq" id="XP_067715428.1">
    <property type="nucleotide sequence ID" value="XM_067859327.1"/>
</dbReference>
<protein>
    <submittedName>
        <fullName evidence="1">AfsR/SARP family transcriptional regulator</fullName>
    </submittedName>
</protein>
<dbReference type="GeneID" id="94194840"/>
<proteinExistence type="predicted"/>
<evidence type="ECO:0000313" key="2">
    <source>
        <dbReference type="Proteomes" id="UP001497744"/>
    </source>
</evidence>
<accession>A0AAV4LXZ0</accession>
<reference evidence="1 2" key="1">
    <citation type="submission" date="2021-06" db="EMBL/GenBank/DDBJ databases">
        <title>Genome sequence of Babesia caballi.</title>
        <authorList>
            <person name="Yamagishi J."/>
            <person name="Kidaka T."/>
            <person name="Ochi A."/>
        </authorList>
    </citation>
    <scope>NUCLEOTIDE SEQUENCE [LARGE SCALE GENOMIC DNA]</scope>
    <source>
        <strain evidence="1">USDA-D6B2</strain>
    </source>
</reference>
<evidence type="ECO:0000313" key="1">
    <source>
        <dbReference type="EMBL" id="GIX63359.1"/>
    </source>
</evidence>
<name>A0AAV4LXZ0_BABCB</name>
<keyword evidence="2" id="KW-1185">Reference proteome</keyword>
<dbReference type="AlphaFoldDB" id="A0AAV4LXZ0"/>
<gene>
    <name evidence="1" type="ORF">BcabD6B2_27940</name>
</gene>
<comment type="caution">
    <text evidence="1">The sequence shown here is derived from an EMBL/GenBank/DDBJ whole genome shotgun (WGS) entry which is preliminary data.</text>
</comment>
<sequence length="477" mass="49905">MRGSQLAPCNGPSFNGELQRPVVLVEVEDRALTHAAGAQGVLEDPGGRLEPRQLLHLPQTELADGALLGLVREVGLNALRVLQLVVEHLLPRAQLLGLGQLRLGVDGVLPLDVRPVQPPVLGGQAVVGQAVGVPGDVAVELVVEELLHAHRALRLVQRVEVALAVAVEGAEGALEPVLEEAGAVEERQPGSGGAVGVELQSDDLAGALLVQAPAVAVEGEDLHRRAAGAEVDEAVGGDVAVQRVGAALRDHVVGNVLDLDLHVQGLVEGGGHGHVAEDDVAEVARQIEEVLAQAHDGVELVLHARDAQRGDAAGAQVALGHPAQAVEQHRDHIGVQRVGVEVREGLAVVMANGLDLLEFEPVALHGGARRLAQAAGDGAFPRFFVDFGDVLCDFGLAVVPGSVGLLGFVVPGYKIKCPCAAMSMVVEATHMAAWRFRLQRRLGDADGLDADVIIFRCTECKAAAVSKRLKRKAARYD</sequence>
<dbReference type="Proteomes" id="UP001497744">
    <property type="component" value="Unassembled WGS sequence"/>
</dbReference>